<reference evidence="3 4" key="1">
    <citation type="submission" date="2018-12" db="EMBL/GenBank/DDBJ databases">
        <title>The whole draft genome of Streptomyce luteoverticillatus CGMCC 15060.</title>
        <authorList>
            <person name="Feng Z."/>
            <person name="Chen G."/>
            <person name="Zhang J."/>
            <person name="Zhu H."/>
            <person name="Yu X."/>
            <person name="Zhang W."/>
            <person name="Zhang X."/>
        </authorList>
    </citation>
    <scope>NUCLEOTIDE SEQUENCE [LARGE SCALE GENOMIC DNA]</scope>
    <source>
        <strain evidence="3 4">CGMCC 15060</strain>
    </source>
</reference>
<evidence type="ECO:0000256" key="1">
    <source>
        <dbReference type="SAM" id="MobiDB-lite"/>
    </source>
</evidence>
<evidence type="ECO:0000313" key="3">
    <source>
        <dbReference type="EMBL" id="AZQ75270.1"/>
    </source>
</evidence>
<sequence length="163" mass="17444">MTKRSWCAAALALMLVSSAGVATASAATTPETASHGSATKPQRDRPDLNGLRIKAVNAPNIYLVLDGRRHWIPNPATYNNLFRDWNGVVSVLDVGEITAGGALSDGAFLGKASGRPEVYLFSNGIKRWVTSPAAMDKYYFAWNKIQNLPVEAVNSIPNGPSIS</sequence>
<name>A0A3Q9G4S2_STRLT</name>
<dbReference type="EMBL" id="CP034587">
    <property type="protein sequence ID" value="AZQ75270.1"/>
    <property type="molecule type" value="Genomic_DNA"/>
</dbReference>
<feature type="chain" id="PRO_5018650704" evidence="2">
    <location>
        <begin position="27"/>
        <end position="163"/>
    </location>
</feature>
<feature type="region of interest" description="Disordered" evidence="1">
    <location>
        <begin position="27"/>
        <end position="47"/>
    </location>
</feature>
<keyword evidence="2" id="KW-0732">Signal</keyword>
<dbReference type="RefSeq" id="WP_126917772.1">
    <property type="nucleotide sequence ID" value="NZ_CP034587.1"/>
</dbReference>
<evidence type="ECO:0000256" key="2">
    <source>
        <dbReference type="SAM" id="SignalP"/>
    </source>
</evidence>
<evidence type="ECO:0000313" key="4">
    <source>
        <dbReference type="Proteomes" id="UP000267900"/>
    </source>
</evidence>
<gene>
    <name evidence="3" type="ORF">EKH77_32665</name>
</gene>
<proteinExistence type="predicted"/>
<feature type="signal peptide" evidence="2">
    <location>
        <begin position="1"/>
        <end position="26"/>
    </location>
</feature>
<keyword evidence="4" id="KW-1185">Reference proteome</keyword>
<protein>
    <submittedName>
        <fullName evidence="3">Uncharacterized protein</fullName>
    </submittedName>
</protein>
<dbReference type="OrthoDB" id="2473949at2"/>
<accession>A0A3Q9G4S2</accession>
<organism evidence="3 4">
    <name type="scientific">Streptomyces luteoverticillatus</name>
    <name type="common">Streptoverticillium luteoverticillatus</name>
    <dbReference type="NCBI Taxonomy" id="66425"/>
    <lineage>
        <taxon>Bacteria</taxon>
        <taxon>Bacillati</taxon>
        <taxon>Actinomycetota</taxon>
        <taxon>Actinomycetes</taxon>
        <taxon>Kitasatosporales</taxon>
        <taxon>Streptomycetaceae</taxon>
        <taxon>Streptomyces</taxon>
    </lineage>
</organism>
<dbReference type="Proteomes" id="UP000267900">
    <property type="component" value="Chromosome"/>
</dbReference>
<dbReference type="AlphaFoldDB" id="A0A3Q9G4S2"/>